<dbReference type="PROSITE" id="PS51296">
    <property type="entry name" value="RIESKE"/>
    <property type="match status" value="1"/>
</dbReference>
<dbReference type="CDD" id="cd08878">
    <property type="entry name" value="RHO_alpha_C_DMO-like"/>
    <property type="match status" value="1"/>
</dbReference>
<keyword evidence="8" id="KW-1185">Reference proteome</keyword>
<dbReference type="Pfam" id="PF19301">
    <property type="entry name" value="LigXa_C"/>
    <property type="match status" value="1"/>
</dbReference>
<accession>A0ABY6ZCL3</accession>
<dbReference type="InterPro" id="IPR017941">
    <property type="entry name" value="Rieske_2Fe-2S"/>
</dbReference>
<keyword evidence="2" id="KW-0479">Metal-binding</keyword>
<evidence type="ECO:0000313" key="7">
    <source>
        <dbReference type="EMBL" id="WAH40252.1"/>
    </source>
</evidence>
<dbReference type="PANTHER" id="PTHR21266:SF59">
    <property type="entry name" value="BLR4922 PROTEIN"/>
    <property type="match status" value="1"/>
</dbReference>
<evidence type="ECO:0000256" key="5">
    <source>
        <dbReference type="ARBA" id="ARBA00023014"/>
    </source>
</evidence>
<dbReference type="CDD" id="cd03479">
    <property type="entry name" value="Rieske_RO_Alpha_PhDO_like"/>
    <property type="match status" value="1"/>
</dbReference>
<evidence type="ECO:0000256" key="2">
    <source>
        <dbReference type="ARBA" id="ARBA00022723"/>
    </source>
</evidence>
<dbReference type="PROSITE" id="PS00570">
    <property type="entry name" value="RING_HYDROXYL_ALPHA"/>
    <property type="match status" value="1"/>
</dbReference>
<dbReference type="InterPro" id="IPR045623">
    <property type="entry name" value="LigXa_C"/>
</dbReference>
<organism evidence="7 8">
    <name type="scientific">Alicyclobacillus fastidiosus</name>
    <dbReference type="NCBI Taxonomy" id="392011"/>
    <lineage>
        <taxon>Bacteria</taxon>
        <taxon>Bacillati</taxon>
        <taxon>Bacillota</taxon>
        <taxon>Bacilli</taxon>
        <taxon>Bacillales</taxon>
        <taxon>Alicyclobacillaceae</taxon>
        <taxon>Alicyclobacillus</taxon>
    </lineage>
</organism>
<dbReference type="InterPro" id="IPR015881">
    <property type="entry name" value="ARHD_Rieske_2Fe_2S"/>
</dbReference>
<evidence type="ECO:0000256" key="3">
    <source>
        <dbReference type="ARBA" id="ARBA00023002"/>
    </source>
</evidence>
<dbReference type="RefSeq" id="WP_268004149.1">
    <property type="nucleotide sequence ID" value="NZ_BSUT01000001.1"/>
</dbReference>
<keyword evidence="1" id="KW-0001">2Fe-2S</keyword>
<dbReference type="Proteomes" id="UP001164761">
    <property type="component" value="Chromosome"/>
</dbReference>
<dbReference type="SUPFAM" id="SSF50022">
    <property type="entry name" value="ISP domain"/>
    <property type="match status" value="1"/>
</dbReference>
<protein>
    <submittedName>
        <fullName evidence="7">Rieske 2Fe-2S domain-containing protein</fullName>
    </submittedName>
</protein>
<name>A0ABY6ZCL3_9BACL</name>
<dbReference type="SUPFAM" id="SSF55961">
    <property type="entry name" value="Bet v1-like"/>
    <property type="match status" value="1"/>
</dbReference>
<evidence type="ECO:0000256" key="4">
    <source>
        <dbReference type="ARBA" id="ARBA00023004"/>
    </source>
</evidence>
<keyword evidence="4" id="KW-0408">Iron</keyword>
<keyword evidence="5" id="KW-0411">Iron-sulfur</keyword>
<dbReference type="InterPro" id="IPR050584">
    <property type="entry name" value="Cholesterol_7-desaturase"/>
</dbReference>
<sequence length="450" mass="51237">MLSKEDNALITQVGPGTAMGAVMREYWLPILLSCELQEKDGRPLRVRVLGEDLVAFRDSNGTIGLLEEHCPHRGASLYFGRNEECGLRCVYHGWKYDVNGNITDMPNEPPQSTFKDRLKAIAYPCVERNGTVWAYLGSKCAEQRPSLPDLEWNLVPQSRCYISKRYQECNWVQAYEGGIDSSHVSFLHSRLNSTDFTGSPREQGMKYMAGDKFPHYETLETPYGMMVGARRSAEPGFHYWRITQCLMPFYTILPSYGADSPVSGHAWVPIDDHTTMVWTITWHPTRDLTEEELDDMRYWSPDRVGTSEGNGRHLPLDMYIQETSNPGSRWKPKLNKGNDYLIDWEAQATKAFSGIPTISMQDQAVQESMGPIYDRRKEHLGTADMAIIRMRQLWLKAAKGLRDRQVVPVGLYAPQSYHIRSASIRLPDGIDWASEATQVTSANQDEVHFI</sequence>
<evidence type="ECO:0000256" key="1">
    <source>
        <dbReference type="ARBA" id="ARBA00022714"/>
    </source>
</evidence>
<dbReference type="InterPro" id="IPR036922">
    <property type="entry name" value="Rieske_2Fe-2S_sf"/>
</dbReference>
<dbReference type="Gene3D" id="3.90.380.10">
    <property type="entry name" value="Naphthalene 1,2-dioxygenase Alpha Subunit, Chain A, domain 1"/>
    <property type="match status" value="1"/>
</dbReference>
<evidence type="ECO:0000259" key="6">
    <source>
        <dbReference type="PROSITE" id="PS51296"/>
    </source>
</evidence>
<keyword evidence="3" id="KW-0560">Oxidoreductase</keyword>
<gene>
    <name evidence="7" type="ORF">NZD89_17980</name>
</gene>
<dbReference type="PANTHER" id="PTHR21266">
    <property type="entry name" value="IRON-SULFUR DOMAIN CONTAINING PROTEIN"/>
    <property type="match status" value="1"/>
</dbReference>
<reference evidence="7" key="1">
    <citation type="submission" date="2022-08" db="EMBL/GenBank/DDBJ databases">
        <title>Alicyclobacillus fastidiosus DSM 17978, complete genome.</title>
        <authorList>
            <person name="Wang Q."/>
            <person name="Cai R."/>
            <person name="Wang Z."/>
        </authorList>
    </citation>
    <scope>NUCLEOTIDE SEQUENCE</scope>
    <source>
        <strain evidence="7">DSM 17978</strain>
    </source>
</reference>
<feature type="domain" description="Rieske" evidence="6">
    <location>
        <begin position="30"/>
        <end position="134"/>
    </location>
</feature>
<evidence type="ECO:0000313" key="8">
    <source>
        <dbReference type="Proteomes" id="UP001164761"/>
    </source>
</evidence>
<proteinExistence type="predicted"/>
<dbReference type="EMBL" id="CP104067">
    <property type="protein sequence ID" value="WAH40252.1"/>
    <property type="molecule type" value="Genomic_DNA"/>
</dbReference>
<dbReference type="Pfam" id="PF00355">
    <property type="entry name" value="Rieske"/>
    <property type="match status" value="1"/>
</dbReference>
<dbReference type="Gene3D" id="2.102.10.10">
    <property type="entry name" value="Rieske [2Fe-2S] iron-sulphur domain"/>
    <property type="match status" value="1"/>
</dbReference>